<reference evidence="2" key="5">
    <citation type="submission" date="2015-06" db="UniProtKB">
        <authorList>
            <consortium name="EnsemblFungi"/>
        </authorList>
    </citation>
    <scope>IDENTIFICATION</scope>
    <source>
        <strain evidence="2">ATCC 64411</strain>
    </source>
</reference>
<dbReference type="Proteomes" id="UP000011715">
    <property type="component" value="Unassembled WGS sequence"/>
</dbReference>
<evidence type="ECO:0000313" key="1">
    <source>
        <dbReference type="EMBL" id="KLU82971.1"/>
    </source>
</evidence>
<keyword evidence="3" id="KW-1185">Reference proteome</keyword>
<evidence type="ECO:0000313" key="3">
    <source>
        <dbReference type="Proteomes" id="UP000011715"/>
    </source>
</evidence>
<dbReference type="OrthoDB" id="10476800at2759"/>
<name>A0A0C4DQA0_MAGP6</name>
<dbReference type="AlphaFoldDB" id="A0A0C4DQA0"/>
<dbReference type="EMBL" id="ADBL01000515">
    <property type="status" value="NOT_ANNOTATED_CDS"/>
    <property type="molecule type" value="Genomic_DNA"/>
</dbReference>
<organism evidence="2 3">
    <name type="scientific">Magnaporthiopsis poae (strain ATCC 64411 / 73-15)</name>
    <name type="common">Kentucky bluegrass fungus</name>
    <name type="synonym">Magnaporthe poae</name>
    <dbReference type="NCBI Taxonomy" id="644358"/>
    <lineage>
        <taxon>Eukaryota</taxon>
        <taxon>Fungi</taxon>
        <taxon>Dikarya</taxon>
        <taxon>Ascomycota</taxon>
        <taxon>Pezizomycotina</taxon>
        <taxon>Sordariomycetes</taxon>
        <taxon>Sordariomycetidae</taxon>
        <taxon>Magnaporthales</taxon>
        <taxon>Magnaporthaceae</taxon>
        <taxon>Magnaporthiopsis</taxon>
    </lineage>
</organism>
<dbReference type="eggNOG" id="ENOG502RMU8">
    <property type="taxonomic scope" value="Eukaryota"/>
</dbReference>
<evidence type="ECO:0000313" key="2">
    <source>
        <dbReference type="EnsemblFungi" id="MAPG_02038T0"/>
    </source>
</evidence>
<accession>A0A0C4DQA0</accession>
<gene>
    <name evidence="1" type="ORF">MAPG_02038</name>
</gene>
<reference evidence="1" key="3">
    <citation type="submission" date="2011-03" db="EMBL/GenBank/DDBJ databases">
        <title>Annotation of Magnaporthe poae ATCC 64411.</title>
        <authorList>
            <person name="Ma L.-J."/>
            <person name="Dead R."/>
            <person name="Young S.K."/>
            <person name="Zeng Q."/>
            <person name="Gargeya S."/>
            <person name="Fitzgerald M."/>
            <person name="Haas B."/>
            <person name="Abouelleil A."/>
            <person name="Alvarado L."/>
            <person name="Arachchi H.M."/>
            <person name="Berlin A."/>
            <person name="Brown A."/>
            <person name="Chapman S.B."/>
            <person name="Chen Z."/>
            <person name="Dunbar C."/>
            <person name="Freedman E."/>
            <person name="Gearin G."/>
            <person name="Gellesch M."/>
            <person name="Goldberg J."/>
            <person name="Griggs A."/>
            <person name="Gujja S."/>
            <person name="Heiman D."/>
            <person name="Howarth C."/>
            <person name="Larson L."/>
            <person name="Lui A."/>
            <person name="MacDonald P.J.P."/>
            <person name="Mehta T."/>
            <person name="Montmayeur A."/>
            <person name="Murphy C."/>
            <person name="Neiman D."/>
            <person name="Pearson M."/>
            <person name="Priest M."/>
            <person name="Roberts A."/>
            <person name="Saif S."/>
            <person name="Shea T."/>
            <person name="Shenoy N."/>
            <person name="Sisk P."/>
            <person name="Stolte C."/>
            <person name="Sykes S."/>
            <person name="Yandava C."/>
            <person name="Wortman J."/>
            <person name="Nusbaum C."/>
            <person name="Birren B."/>
        </authorList>
    </citation>
    <scope>NUCLEOTIDE SEQUENCE</scope>
    <source>
        <strain evidence="1">ATCC 64411</strain>
    </source>
</reference>
<reference evidence="1" key="1">
    <citation type="submission" date="2010-05" db="EMBL/GenBank/DDBJ databases">
        <title>The Genome Sequence of Magnaporthe poae strain ATCC 64411.</title>
        <authorList>
            <consortium name="The Broad Institute Genome Sequencing Platform"/>
            <consortium name="Broad Institute Genome Sequencing Center for Infectious Disease"/>
            <person name="Ma L.-J."/>
            <person name="Dead R."/>
            <person name="Young S."/>
            <person name="Zeng Q."/>
            <person name="Koehrsen M."/>
            <person name="Alvarado L."/>
            <person name="Berlin A."/>
            <person name="Chapman S.B."/>
            <person name="Chen Z."/>
            <person name="Freedman E."/>
            <person name="Gellesch M."/>
            <person name="Goldberg J."/>
            <person name="Griggs A."/>
            <person name="Gujja S."/>
            <person name="Heilman E.R."/>
            <person name="Heiman D."/>
            <person name="Hepburn T."/>
            <person name="Howarth C."/>
            <person name="Jen D."/>
            <person name="Larson L."/>
            <person name="Mehta T."/>
            <person name="Neiman D."/>
            <person name="Pearson M."/>
            <person name="Roberts A."/>
            <person name="Saif S."/>
            <person name="Shea T."/>
            <person name="Shenoy N."/>
            <person name="Sisk P."/>
            <person name="Stolte C."/>
            <person name="Sykes S."/>
            <person name="Walk T."/>
            <person name="White J."/>
            <person name="Yandava C."/>
            <person name="Haas B."/>
            <person name="Nusbaum C."/>
            <person name="Birren B."/>
        </authorList>
    </citation>
    <scope>NUCLEOTIDE SEQUENCE</scope>
    <source>
        <strain evidence="1">ATCC 64411</strain>
    </source>
</reference>
<reference evidence="3" key="2">
    <citation type="submission" date="2010-05" db="EMBL/GenBank/DDBJ databases">
        <title>The genome sequence of Magnaporthe poae strain ATCC 64411.</title>
        <authorList>
            <person name="Ma L.-J."/>
            <person name="Dead R."/>
            <person name="Young S."/>
            <person name="Zeng Q."/>
            <person name="Koehrsen M."/>
            <person name="Alvarado L."/>
            <person name="Berlin A."/>
            <person name="Chapman S.B."/>
            <person name="Chen Z."/>
            <person name="Freedman E."/>
            <person name="Gellesch M."/>
            <person name="Goldberg J."/>
            <person name="Griggs A."/>
            <person name="Gujja S."/>
            <person name="Heilman E.R."/>
            <person name="Heiman D."/>
            <person name="Hepburn T."/>
            <person name="Howarth C."/>
            <person name="Jen D."/>
            <person name="Larson L."/>
            <person name="Mehta T."/>
            <person name="Neiman D."/>
            <person name="Pearson M."/>
            <person name="Roberts A."/>
            <person name="Saif S."/>
            <person name="Shea T."/>
            <person name="Shenoy N."/>
            <person name="Sisk P."/>
            <person name="Stolte C."/>
            <person name="Sykes S."/>
            <person name="Walk T."/>
            <person name="White J."/>
            <person name="Yandava C."/>
            <person name="Haas B."/>
            <person name="Nusbaum C."/>
            <person name="Birren B."/>
        </authorList>
    </citation>
    <scope>NUCLEOTIDE SEQUENCE [LARGE SCALE GENOMIC DNA]</scope>
    <source>
        <strain evidence="3">ATCC 64411 / 73-15</strain>
    </source>
</reference>
<sequence length="250" mass="28396">MAGKQEADITEFSFESHLRDMQRSLWISSPSEPEAEADAADERIQLTLSLMSLCRHSITVLEDDAGADRFRASYAELFAGAYQDLFHWIMERPGDEIHDRIWERLFGDWESLETLKNTQVDVMRSISPHDMLRFLAKALVYIFAQAPTRGQAELPPDAVWDNFLCYHLSRITFACLVDPSSPSPPCPQVFDRDALDRLDTVLAVALRRRTNPESHPEACAASAATASRPSCWRTCWRGWGQRPSCVCSWT</sequence>
<proteinExistence type="predicted"/>
<dbReference type="EMBL" id="ADBL01000516">
    <property type="status" value="NOT_ANNOTATED_CDS"/>
    <property type="molecule type" value="Genomic_DNA"/>
</dbReference>
<reference evidence="2" key="4">
    <citation type="journal article" date="2015" name="G3 (Bethesda)">
        <title>Genome sequences of three phytopathogenic species of the Magnaporthaceae family of fungi.</title>
        <authorList>
            <person name="Okagaki L.H."/>
            <person name="Nunes C.C."/>
            <person name="Sailsbery J."/>
            <person name="Clay B."/>
            <person name="Brown D."/>
            <person name="John T."/>
            <person name="Oh Y."/>
            <person name="Young N."/>
            <person name="Fitzgerald M."/>
            <person name="Haas B.J."/>
            <person name="Zeng Q."/>
            <person name="Young S."/>
            <person name="Adiconis X."/>
            <person name="Fan L."/>
            <person name="Levin J.Z."/>
            <person name="Mitchell T.K."/>
            <person name="Okubara P.A."/>
            <person name="Farman M.L."/>
            <person name="Kohn L.M."/>
            <person name="Birren B."/>
            <person name="Ma L.-J."/>
            <person name="Dean R.A."/>
        </authorList>
    </citation>
    <scope>NUCLEOTIDE SEQUENCE</scope>
    <source>
        <strain evidence="2">ATCC 64411 / 73-15</strain>
    </source>
</reference>
<protein>
    <submittedName>
        <fullName evidence="1 2">Uncharacterized protein</fullName>
    </submittedName>
</protein>
<dbReference type="VEuPathDB" id="FungiDB:MAPG_02038"/>
<dbReference type="EMBL" id="GL876967">
    <property type="protein sequence ID" value="KLU82971.1"/>
    <property type="molecule type" value="Genomic_DNA"/>
</dbReference>
<dbReference type="EnsemblFungi" id="MAPG_02038T0">
    <property type="protein sequence ID" value="MAPG_02038T0"/>
    <property type="gene ID" value="MAPG_02038"/>
</dbReference>